<proteinExistence type="predicted"/>
<protein>
    <submittedName>
        <fullName evidence="2">Uncharacterized protein</fullName>
    </submittedName>
</protein>
<sequence length="104" mass="11418">MRWPQAEEQGHACYERGNAGTQACCYQGSVVQQAHKLAMACASDPRSESQSANEEDYSYDCADIAGPPPVQRSFAVLEEGADNQHCFSQQGYGNKWQGRAQSLE</sequence>
<evidence type="ECO:0000313" key="2">
    <source>
        <dbReference type="EMBL" id="BBJ04421.1"/>
    </source>
</evidence>
<accession>A0A455W5Y7</accession>
<dbReference type="EMBL" id="AP019537">
    <property type="protein sequence ID" value="BBJ04421.1"/>
    <property type="molecule type" value="Genomic_DNA"/>
</dbReference>
<organism evidence="2">
    <name type="scientific">Marinobacter nauticus</name>
    <name type="common">Marinobacter hydrocarbonoclasticus</name>
    <name type="synonym">Marinobacter aquaeolei</name>
    <dbReference type="NCBI Taxonomy" id="2743"/>
    <lineage>
        <taxon>Bacteria</taxon>
        <taxon>Pseudomonadati</taxon>
        <taxon>Pseudomonadota</taxon>
        <taxon>Gammaproteobacteria</taxon>
        <taxon>Pseudomonadales</taxon>
        <taxon>Marinobacteraceae</taxon>
        <taxon>Marinobacter</taxon>
    </lineage>
</organism>
<name>A0A455W5Y7_MARNT</name>
<reference evidence="2" key="1">
    <citation type="submission" date="2019-03" db="EMBL/GenBank/DDBJ databases">
        <title>Whole genome analysis of nitrate-reducing bacteria Marinobacter hydrocarbonoclasticus YB03.</title>
        <authorList>
            <person name="Azam A.H."/>
            <person name="Yuk S.R."/>
            <person name="Kamarisima K."/>
            <person name="Miyanaga K."/>
            <person name="Tanji Y."/>
        </authorList>
    </citation>
    <scope>NUCLEOTIDE SEQUENCE</scope>
    <source>
        <strain evidence="2">YB03</strain>
    </source>
</reference>
<gene>
    <name evidence="2" type="ORF">YBY_22700</name>
</gene>
<feature type="region of interest" description="Disordered" evidence="1">
    <location>
        <begin position="43"/>
        <end position="62"/>
    </location>
</feature>
<dbReference type="AlphaFoldDB" id="A0A455W5Y7"/>
<evidence type="ECO:0000256" key="1">
    <source>
        <dbReference type="SAM" id="MobiDB-lite"/>
    </source>
</evidence>